<dbReference type="Proteomes" id="UP001151081">
    <property type="component" value="Unassembled WGS sequence"/>
</dbReference>
<dbReference type="PANTHER" id="PTHR18964">
    <property type="entry name" value="ROK (REPRESSOR, ORF, KINASE) FAMILY"/>
    <property type="match status" value="1"/>
</dbReference>
<comment type="caution">
    <text evidence="2">The sequence shown here is derived from an EMBL/GenBank/DDBJ whole genome shotgun (WGS) entry which is preliminary data.</text>
</comment>
<reference evidence="2 3" key="1">
    <citation type="submission" date="2021-04" db="EMBL/GenBank/DDBJ databases">
        <title>Genome analysis of Polyangium sp.</title>
        <authorList>
            <person name="Li Y."/>
            <person name="Wang J."/>
        </authorList>
    </citation>
    <scope>NUCLEOTIDE SEQUENCE [LARGE SCALE GENOMIC DNA]</scope>
    <source>
        <strain evidence="2 3">SDU14</strain>
    </source>
</reference>
<organism evidence="2 3">
    <name type="scientific">Polyangium jinanense</name>
    <dbReference type="NCBI Taxonomy" id="2829994"/>
    <lineage>
        <taxon>Bacteria</taxon>
        <taxon>Pseudomonadati</taxon>
        <taxon>Myxococcota</taxon>
        <taxon>Polyangia</taxon>
        <taxon>Polyangiales</taxon>
        <taxon>Polyangiaceae</taxon>
        <taxon>Polyangium</taxon>
    </lineage>
</organism>
<comment type="similarity">
    <text evidence="1">Belongs to the ROK (NagC/XylR) family.</text>
</comment>
<dbReference type="InterPro" id="IPR049874">
    <property type="entry name" value="ROK_cs"/>
</dbReference>
<dbReference type="GO" id="GO:0008761">
    <property type="term" value="F:UDP-N-acetylglucosamine 2-epimerase activity"/>
    <property type="evidence" value="ECO:0007669"/>
    <property type="project" value="TreeGrafter"/>
</dbReference>
<protein>
    <submittedName>
        <fullName evidence="2">ROK family protein</fullName>
    </submittedName>
</protein>
<accession>A0A9X4ARA4</accession>
<evidence type="ECO:0000313" key="2">
    <source>
        <dbReference type="EMBL" id="MDC3981889.1"/>
    </source>
</evidence>
<dbReference type="RefSeq" id="WP_272418908.1">
    <property type="nucleotide sequence ID" value="NZ_JAGTJJ010000006.1"/>
</dbReference>
<dbReference type="GO" id="GO:0009384">
    <property type="term" value="F:N-acylmannosamine kinase activity"/>
    <property type="evidence" value="ECO:0007669"/>
    <property type="project" value="TreeGrafter"/>
</dbReference>
<dbReference type="Pfam" id="PF00480">
    <property type="entry name" value="ROK"/>
    <property type="match status" value="1"/>
</dbReference>
<keyword evidence="3" id="KW-1185">Reference proteome</keyword>
<sequence>MRQPIAIGVDLGGTKIEAVVLREAEKAAPAVDLRRRIPTPRERGYEGILEAVATLVRDVAAEAGLDAKTIPLGVGMPGGVTGAGLVKNSNTTCLNGGPFRPDLERLLDRSIAFDNDANCFALAEARLGAAAAYVGGVVFGVILGTGVGGGLVIRGQVWPGEHGIAGEWGHHAVFPDRGPVCYCGHRGCLELFASGPAVEADYARRAGRSLSASEIAARRAEDIHAAAAIEGLLEAFARGLANVIDIVDPTAIVLGGGLSNLNLLYDEGRDRVAAIVFNDELRTPILKNKLGDSAGVIGAALLAI</sequence>
<dbReference type="AlphaFoldDB" id="A0A9X4ARA4"/>
<evidence type="ECO:0000256" key="1">
    <source>
        <dbReference type="ARBA" id="ARBA00006479"/>
    </source>
</evidence>
<name>A0A9X4ARA4_9BACT</name>
<dbReference type="PANTHER" id="PTHR18964:SF149">
    <property type="entry name" value="BIFUNCTIONAL UDP-N-ACETYLGLUCOSAMINE 2-EPIMERASE_N-ACETYLMANNOSAMINE KINASE"/>
    <property type="match status" value="1"/>
</dbReference>
<proteinExistence type="inferred from homology"/>
<gene>
    <name evidence="2" type="ORF">KEG57_15340</name>
</gene>
<dbReference type="Gene3D" id="3.30.420.40">
    <property type="match status" value="2"/>
</dbReference>
<dbReference type="InterPro" id="IPR000600">
    <property type="entry name" value="ROK"/>
</dbReference>
<dbReference type="SUPFAM" id="SSF53067">
    <property type="entry name" value="Actin-like ATPase domain"/>
    <property type="match status" value="1"/>
</dbReference>
<dbReference type="PROSITE" id="PS01125">
    <property type="entry name" value="ROK"/>
    <property type="match status" value="1"/>
</dbReference>
<dbReference type="InterPro" id="IPR043129">
    <property type="entry name" value="ATPase_NBD"/>
</dbReference>
<dbReference type="EMBL" id="JAGTJJ010000006">
    <property type="protein sequence ID" value="MDC3981889.1"/>
    <property type="molecule type" value="Genomic_DNA"/>
</dbReference>
<evidence type="ECO:0000313" key="3">
    <source>
        <dbReference type="Proteomes" id="UP001151081"/>
    </source>
</evidence>